<accession>A0AAN8P3D8</accession>
<proteinExistence type="predicted"/>
<dbReference type="Proteomes" id="UP001307849">
    <property type="component" value="Unassembled WGS sequence"/>
</dbReference>
<name>A0AAN8P3D8_9PEZI</name>
<feature type="region of interest" description="Disordered" evidence="1">
    <location>
        <begin position="1"/>
        <end position="20"/>
    </location>
</feature>
<dbReference type="EMBL" id="JAVHJM010000015">
    <property type="protein sequence ID" value="KAK6497146.1"/>
    <property type="molecule type" value="Genomic_DNA"/>
</dbReference>
<comment type="caution">
    <text evidence="2">The sequence shown here is derived from an EMBL/GenBank/DDBJ whole genome shotgun (WGS) entry which is preliminary data.</text>
</comment>
<gene>
    <name evidence="2" type="ORF">TWF506_004621</name>
</gene>
<evidence type="ECO:0000313" key="2">
    <source>
        <dbReference type="EMBL" id="KAK6497146.1"/>
    </source>
</evidence>
<organism evidence="2 3">
    <name type="scientific">Arthrobotrys conoides</name>
    <dbReference type="NCBI Taxonomy" id="74498"/>
    <lineage>
        <taxon>Eukaryota</taxon>
        <taxon>Fungi</taxon>
        <taxon>Dikarya</taxon>
        <taxon>Ascomycota</taxon>
        <taxon>Pezizomycotina</taxon>
        <taxon>Orbiliomycetes</taxon>
        <taxon>Orbiliales</taxon>
        <taxon>Orbiliaceae</taxon>
        <taxon>Arthrobotrys</taxon>
    </lineage>
</organism>
<evidence type="ECO:0000313" key="3">
    <source>
        <dbReference type="Proteomes" id="UP001307849"/>
    </source>
</evidence>
<protein>
    <submittedName>
        <fullName evidence="2">Uncharacterized protein</fullName>
    </submittedName>
</protein>
<evidence type="ECO:0000256" key="1">
    <source>
        <dbReference type="SAM" id="MobiDB-lite"/>
    </source>
</evidence>
<keyword evidence="3" id="KW-1185">Reference proteome</keyword>
<sequence length="235" mass="27394">MSVIQPPEPEQTRGKAPVLPRRNDYNEITIHVKGIKRMSGVSFTNEDDACLKIKLKVHPNPYWYEYHNWEAFRPLTKNSVSGLYNPNTKNYVKIETPTVLVPIDISPFKDISEEVVCWRAVYDDVRHDWTSTFLPFLMLANYRSGKIYLVPTLSTSDIESDLDFKTFRMRFLYSRRRLYEGLARDFHDPGQELSPPWFLRPFDDSETEAMLEPLLEPADTNAQAPQVAQGKKKYE</sequence>
<feature type="region of interest" description="Disordered" evidence="1">
    <location>
        <begin position="210"/>
        <end position="235"/>
    </location>
</feature>
<dbReference type="AlphaFoldDB" id="A0AAN8P3D8"/>
<reference evidence="2 3" key="1">
    <citation type="submission" date="2019-10" db="EMBL/GenBank/DDBJ databases">
        <authorList>
            <person name="Palmer J.M."/>
        </authorList>
    </citation>
    <scope>NUCLEOTIDE SEQUENCE [LARGE SCALE GENOMIC DNA]</scope>
    <source>
        <strain evidence="2 3">TWF506</strain>
    </source>
</reference>